<name>A0A5M3MH70_CONPW</name>
<dbReference type="KEGG" id="cput:CONPUDRAFT_167380"/>
<accession>A0A5M3MH70</accession>
<evidence type="ECO:0000256" key="1">
    <source>
        <dbReference type="ARBA" id="ARBA00022737"/>
    </source>
</evidence>
<dbReference type="InterPro" id="IPR027417">
    <property type="entry name" value="P-loop_NTPase"/>
</dbReference>
<comment type="caution">
    <text evidence="5">The sequence shown here is derived from an EMBL/GenBank/DDBJ whole genome shotgun (WGS) entry which is preliminary data.</text>
</comment>
<keyword evidence="1" id="KW-0677">Repeat</keyword>
<dbReference type="PROSITE" id="PS50082">
    <property type="entry name" value="WD_REPEATS_2"/>
    <property type="match status" value="1"/>
</dbReference>
<feature type="domain" description="Nephrocystin 3-like N-terminal" evidence="4">
    <location>
        <begin position="71"/>
        <end position="172"/>
    </location>
</feature>
<feature type="repeat" description="WD" evidence="2">
    <location>
        <begin position="584"/>
        <end position="616"/>
    </location>
</feature>
<dbReference type="PROSITE" id="PS50294">
    <property type="entry name" value="WD_REPEATS_REGION"/>
    <property type="match status" value="1"/>
</dbReference>
<proteinExistence type="predicted"/>
<gene>
    <name evidence="5" type="ORF">CONPUDRAFT_167380</name>
</gene>
<dbReference type="EMBL" id="JH711582">
    <property type="protein sequence ID" value="EIW78356.1"/>
    <property type="molecule type" value="Genomic_DNA"/>
</dbReference>
<dbReference type="InterPro" id="IPR001680">
    <property type="entry name" value="WD40_rpt"/>
</dbReference>
<protein>
    <recommendedName>
        <fullName evidence="4">Nephrocystin 3-like N-terminal domain-containing protein</fullName>
    </recommendedName>
</protein>
<dbReference type="PANTHER" id="PTHR10039">
    <property type="entry name" value="AMELOGENIN"/>
    <property type="match status" value="1"/>
</dbReference>
<feature type="compositionally biased region" description="Polar residues" evidence="3">
    <location>
        <begin position="1"/>
        <end position="11"/>
    </location>
</feature>
<dbReference type="OrthoDB" id="3027122at2759"/>
<dbReference type="Gene3D" id="3.40.50.300">
    <property type="entry name" value="P-loop containing nucleotide triphosphate hydrolases"/>
    <property type="match status" value="1"/>
</dbReference>
<evidence type="ECO:0000256" key="3">
    <source>
        <dbReference type="SAM" id="MobiDB-lite"/>
    </source>
</evidence>
<dbReference type="Gene3D" id="2.130.10.10">
    <property type="entry name" value="YVTN repeat-like/Quinoprotein amine dehydrogenase"/>
    <property type="match status" value="1"/>
</dbReference>
<dbReference type="SUPFAM" id="SSF52540">
    <property type="entry name" value="P-loop containing nucleoside triphosphate hydrolases"/>
    <property type="match status" value="1"/>
</dbReference>
<dbReference type="InterPro" id="IPR015943">
    <property type="entry name" value="WD40/YVTN_repeat-like_dom_sf"/>
</dbReference>
<organism evidence="5 6">
    <name type="scientific">Coniophora puteana (strain RWD-64-598)</name>
    <name type="common">Brown rot fungus</name>
    <dbReference type="NCBI Taxonomy" id="741705"/>
    <lineage>
        <taxon>Eukaryota</taxon>
        <taxon>Fungi</taxon>
        <taxon>Dikarya</taxon>
        <taxon>Basidiomycota</taxon>
        <taxon>Agaricomycotina</taxon>
        <taxon>Agaricomycetes</taxon>
        <taxon>Agaricomycetidae</taxon>
        <taxon>Boletales</taxon>
        <taxon>Coniophorineae</taxon>
        <taxon>Coniophoraceae</taxon>
        <taxon>Coniophora</taxon>
    </lineage>
</organism>
<evidence type="ECO:0000313" key="6">
    <source>
        <dbReference type="Proteomes" id="UP000053558"/>
    </source>
</evidence>
<reference evidence="6" key="1">
    <citation type="journal article" date="2012" name="Science">
        <title>The Paleozoic origin of enzymatic lignin decomposition reconstructed from 31 fungal genomes.</title>
        <authorList>
            <person name="Floudas D."/>
            <person name="Binder M."/>
            <person name="Riley R."/>
            <person name="Barry K."/>
            <person name="Blanchette R.A."/>
            <person name="Henrissat B."/>
            <person name="Martinez A.T."/>
            <person name="Otillar R."/>
            <person name="Spatafora J.W."/>
            <person name="Yadav J.S."/>
            <person name="Aerts A."/>
            <person name="Benoit I."/>
            <person name="Boyd A."/>
            <person name="Carlson A."/>
            <person name="Copeland A."/>
            <person name="Coutinho P.M."/>
            <person name="de Vries R.P."/>
            <person name="Ferreira P."/>
            <person name="Findley K."/>
            <person name="Foster B."/>
            <person name="Gaskell J."/>
            <person name="Glotzer D."/>
            <person name="Gorecki P."/>
            <person name="Heitman J."/>
            <person name="Hesse C."/>
            <person name="Hori C."/>
            <person name="Igarashi K."/>
            <person name="Jurgens J.A."/>
            <person name="Kallen N."/>
            <person name="Kersten P."/>
            <person name="Kohler A."/>
            <person name="Kuees U."/>
            <person name="Kumar T.K.A."/>
            <person name="Kuo A."/>
            <person name="LaButti K."/>
            <person name="Larrondo L.F."/>
            <person name="Lindquist E."/>
            <person name="Ling A."/>
            <person name="Lombard V."/>
            <person name="Lucas S."/>
            <person name="Lundell T."/>
            <person name="Martin R."/>
            <person name="McLaughlin D.J."/>
            <person name="Morgenstern I."/>
            <person name="Morin E."/>
            <person name="Murat C."/>
            <person name="Nagy L.G."/>
            <person name="Nolan M."/>
            <person name="Ohm R.A."/>
            <person name="Patyshakuliyeva A."/>
            <person name="Rokas A."/>
            <person name="Ruiz-Duenas F.J."/>
            <person name="Sabat G."/>
            <person name="Salamov A."/>
            <person name="Samejima M."/>
            <person name="Schmutz J."/>
            <person name="Slot J.C."/>
            <person name="St John F."/>
            <person name="Stenlid J."/>
            <person name="Sun H."/>
            <person name="Sun S."/>
            <person name="Syed K."/>
            <person name="Tsang A."/>
            <person name="Wiebenga A."/>
            <person name="Young D."/>
            <person name="Pisabarro A."/>
            <person name="Eastwood D.C."/>
            <person name="Martin F."/>
            <person name="Cullen D."/>
            <person name="Grigoriev I.V."/>
            <person name="Hibbett D.S."/>
        </authorList>
    </citation>
    <scope>NUCLEOTIDE SEQUENCE [LARGE SCALE GENOMIC DNA]</scope>
    <source>
        <strain evidence="6">RWD-64-598 SS2</strain>
    </source>
</reference>
<keyword evidence="2" id="KW-0853">WD repeat</keyword>
<evidence type="ECO:0000313" key="5">
    <source>
        <dbReference type="EMBL" id="EIW78356.1"/>
    </source>
</evidence>
<dbReference type="PANTHER" id="PTHR10039:SF14">
    <property type="entry name" value="NACHT DOMAIN-CONTAINING PROTEIN"/>
    <property type="match status" value="1"/>
</dbReference>
<dbReference type="Pfam" id="PF24883">
    <property type="entry name" value="NPHP3_N"/>
    <property type="match status" value="1"/>
</dbReference>
<evidence type="ECO:0000259" key="4">
    <source>
        <dbReference type="Pfam" id="PF24883"/>
    </source>
</evidence>
<dbReference type="GeneID" id="19205754"/>
<dbReference type="InterPro" id="IPR036322">
    <property type="entry name" value="WD40_repeat_dom_sf"/>
</dbReference>
<sequence length="722" mass="81264">MWRVCSSSPSSEAHHKMAAQGSQGDDDVWRRLANEISRGAEYDSHERRPFSQCLPETRVELLDTLEASLIQQDNKLVWLFGGSGSGKSSAAYSTAERLRSKDQLAATFFFSRKDVFRSSADRVFLTIAYQIGLLHHRARSAIAKAIKHDPDLLSPQKSRREQFNKLVATPLRELHILCTSRTTSHLQALTKRQDIIGLVTPLHIEAFDATEDIKLYLRCTFHEIYHLRDLEFVHSLPWPTDHILSSLVDRIKGHFIVAATICRLVRDASDPTNCLSVISSIYTGEIDSLDLTLGSVDSVYHYIIASCDPQDQHSGVLCLSDIISLASPLSLSDICKLFAADIRKRVAHLSAIVYIPPMDSPNSVQIYHTSLRDYLSTSSRSGNFHVDPAESHRRLTGFCLRLMRRELKRDICGLNDPSRAHVEIPEFERKREAAISGALRYACLYWPYHLERMGQSSENQVLLVHFLQEQLLLFIEALSLMGCLDLAAIRLTDASRVVSMWGSSHERDAVLELLYDAWRLVSQFFEPIRDSALHLYESALPMCPLDTRIRRTYQGVLAGSAVLIKHGIDDRWDSVLRTINMAVETGVTRSVANSKMSPDGGLLVTVSGDGDVELWDHLTGLLLEYIFHVWNSAQLGQRRVGYAALKDHRNSPSTILEARNAEPIEFPVNKAQIDNFCTSRDMTTLAYLDEKELEFHLYNLADGRSISDIAFDSAATAVRSTK</sequence>
<feature type="region of interest" description="Disordered" evidence="3">
    <location>
        <begin position="1"/>
        <end position="24"/>
    </location>
</feature>
<dbReference type="Proteomes" id="UP000053558">
    <property type="component" value="Unassembled WGS sequence"/>
</dbReference>
<dbReference type="RefSeq" id="XP_007771406.1">
    <property type="nucleotide sequence ID" value="XM_007773216.1"/>
</dbReference>
<keyword evidence="6" id="KW-1185">Reference proteome</keyword>
<dbReference type="SUPFAM" id="SSF50978">
    <property type="entry name" value="WD40 repeat-like"/>
    <property type="match status" value="1"/>
</dbReference>
<evidence type="ECO:0000256" key="2">
    <source>
        <dbReference type="PROSITE-ProRule" id="PRU00221"/>
    </source>
</evidence>
<dbReference type="InterPro" id="IPR056884">
    <property type="entry name" value="NPHP3-like_N"/>
</dbReference>
<dbReference type="AlphaFoldDB" id="A0A5M3MH70"/>
<dbReference type="OMA" id="EYDSHER"/>